<dbReference type="EMBL" id="CAJNRD030001119">
    <property type="protein sequence ID" value="CAG5090130.1"/>
    <property type="molecule type" value="Genomic_DNA"/>
</dbReference>
<keyword evidence="3" id="KW-1185">Reference proteome</keyword>
<name>A0A8J2HAZ1_COTCN</name>
<gene>
    <name evidence="2" type="ORF">HICCMSTLAB_LOCUS5497</name>
</gene>
<feature type="region of interest" description="Disordered" evidence="1">
    <location>
        <begin position="34"/>
        <end position="69"/>
    </location>
</feature>
<comment type="caution">
    <text evidence="2">The sequence shown here is derived from an EMBL/GenBank/DDBJ whole genome shotgun (WGS) entry which is preliminary data.</text>
</comment>
<dbReference type="Proteomes" id="UP000786811">
    <property type="component" value="Unassembled WGS sequence"/>
</dbReference>
<reference evidence="2" key="1">
    <citation type="submission" date="2021-04" db="EMBL/GenBank/DDBJ databases">
        <authorList>
            <person name="Chebbi M.A.C M."/>
        </authorList>
    </citation>
    <scope>NUCLEOTIDE SEQUENCE</scope>
</reference>
<protein>
    <submittedName>
        <fullName evidence="2">Uncharacterized protein</fullName>
    </submittedName>
</protein>
<evidence type="ECO:0000313" key="2">
    <source>
        <dbReference type="EMBL" id="CAG5090130.1"/>
    </source>
</evidence>
<feature type="compositionally biased region" description="Basic and acidic residues" evidence="1">
    <location>
        <begin position="34"/>
        <end position="43"/>
    </location>
</feature>
<accession>A0A8J2HAZ1</accession>
<proteinExistence type="predicted"/>
<sequence>MIKVNDLIKHYPEKRKLNTPELTRVSQRAVEKQVMEKSNERQVHGVNYVRPFGDLPREGDTVGDGSGLQPLLLPRRLPAPVFRRTIIFTSKTIHSCPLIHGTLNKPVAMKSTNF</sequence>
<organism evidence="2 3">
    <name type="scientific">Cotesia congregata</name>
    <name type="common">Parasitoid wasp</name>
    <name type="synonym">Apanteles congregatus</name>
    <dbReference type="NCBI Taxonomy" id="51543"/>
    <lineage>
        <taxon>Eukaryota</taxon>
        <taxon>Metazoa</taxon>
        <taxon>Ecdysozoa</taxon>
        <taxon>Arthropoda</taxon>
        <taxon>Hexapoda</taxon>
        <taxon>Insecta</taxon>
        <taxon>Pterygota</taxon>
        <taxon>Neoptera</taxon>
        <taxon>Endopterygota</taxon>
        <taxon>Hymenoptera</taxon>
        <taxon>Apocrita</taxon>
        <taxon>Ichneumonoidea</taxon>
        <taxon>Braconidae</taxon>
        <taxon>Microgastrinae</taxon>
        <taxon>Cotesia</taxon>
    </lineage>
</organism>
<evidence type="ECO:0000256" key="1">
    <source>
        <dbReference type="SAM" id="MobiDB-lite"/>
    </source>
</evidence>
<dbReference type="AlphaFoldDB" id="A0A8J2HAZ1"/>
<evidence type="ECO:0000313" key="3">
    <source>
        <dbReference type="Proteomes" id="UP000786811"/>
    </source>
</evidence>